<dbReference type="Proteomes" id="UP000681967">
    <property type="component" value="Unassembled WGS sequence"/>
</dbReference>
<dbReference type="Proteomes" id="UP000681720">
    <property type="component" value="Unassembled WGS sequence"/>
</dbReference>
<dbReference type="EMBL" id="CAJOBH010051920">
    <property type="protein sequence ID" value="CAF4383267.1"/>
    <property type="molecule type" value="Genomic_DNA"/>
</dbReference>
<protein>
    <submittedName>
        <fullName evidence="3">Uncharacterized protein</fullName>
    </submittedName>
</protein>
<dbReference type="EMBL" id="CAJOBH010051806">
    <property type="protein sequence ID" value="CAF4382718.1"/>
    <property type="molecule type" value="Genomic_DNA"/>
</dbReference>
<dbReference type="EMBL" id="CAJOBJ010084601">
    <property type="protein sequence ID" value="CAF4515588.1"/>
    <property type="molecule type" value="Genomic_DNA"/>
</dbReference>
<evidence type="ECO:0000313" key="3">
    <source>
        <dbReference type="EMBL" id="CAF4513666.1"/>
    </source>
</evidence>
<evidence type="ECO:0000313" key="5">
    <source>
        <dbReference type="Proteomes" id="UP000681720"/>
    </source>
</evidence>
<gene>
    <name evidence="1" type="ORF">BYL167_LOCUS30805</name>
    <name evidence="2" type="ORF">BYL167_LOCUS30827</name>
    <name evidence="3" type="ORF">GIL414_LOCUS35294</name>
    <name evidence="4" type="ORF">GIL414_LOCUS35375</name>
</gene>
<reference evidence="3" key="1">
    <citation type="submission" date="2021-02" db="EMBL/GenBank/DDBJ databases">
        <authorList>
            <person name="Nowell W R."/>
        </authorList>
    </citation>
    <scope>NUCLEOTIDE SEQUENCE</scope>
</reference>
<proteinExistence type="predicted"/>
<dbReference type="EMBL" id="CAJOBJ010084153">
    <property type="protein sequence ID" value="CAF4513666.1"/>
    <property type="molecule type" value="Genomic_DNA"/>
</dbReference>
<name>A0A8S2XTC5_9BILA</name>
<sequence length="45" mass="5012">MCKLKLLEQLKDGLSQHFNIPITVEPIDGQSTTIDVKLCNITEIA</sequence>
<dbReference type="AlphaFoldDB" id="A0A8S2XTC5"/>
<accession>A0A8S2XTC5</accession>
<evidence type="ECO:0000313" key="1">
    <source>
        <dbReference type="EMBL" id="CAF4382718.1"/>
    </source>
</evidence>
<comment type="caution">
    <text evidence="3">The sequence shown here is derived from an EMBL/GenBank/DDBJ whole genome shotgun (WGS) entry which is preliminary data.</text>
</comment>
<evidence type="ECO:0000313" key="4">
    <source>
        <dbReference type="EMBL" id="CAF4515588.1"/>
    </source>
</evidence>
<organism evidence="3 5">
    <name type="scientific">Rotaria magnacalcarata</name>
    <dbReference type="NCBI Taxonomy" id="392030"/>
    <lineage>
        <taxon>Eukaryota</taxon>
        <taxon>Metazoa</taxon>
        <taxon>Spiralia</taxon>
        <taxon>Gnathifera</taxon>
        <taxon>Rotifera</taxon>
        <taxon>Eurotatoria</taxon>
        <taxon>Bdelloidea</taxon>
        <taxon>Philodinida</taxon>
        <taxon>Philodinidae</taxon>
        <taxon>Rotaria</taxon>
    </lineage>
</organism>
<evidence type="ECO:0000313" key="2">
    <source>
        <dbReference type="EMBL" id="CAF4383267.1"/>
    </source>
</evidence>
<feature type="non-terminal residue" evidence="3">
    <location>
        <position position="45"/>
    </location>
</feature>